<dbReference type="GO" id="GO:0003700">
    <property type="term" value="F:DNA-binding transcription factor activity"/>
    <property type="evidence" value="ECO:0007669"/>
    <property type="project" value="InterPro"/>
</dbReference>
<dbReference type="Pfam" id="PF12833">
    <property type="entry name" value="HTH_18"/>
    <property type="match status" value="1"/>
</dbReference>
<reference evidence="5" key="1">
    <citation type="submission" date="2013-04" db="EMBL/GenBank/DDBJ databases">
        <authorList>
            <person name="Harkins D.M."/>
            <person name="Durkin A.S."/>
            <person name="Selengut J.D."/>
            <person name="Sanka R."/>
            <person name="DePew J."/>
            <person name="Purushe J."/>
            <person name="Ahmed A."/>
            <person name="van der Linden H."/>
            <person name="Goris M.G.A."/>
            <person name="Hartskeerl R.A."/>
            <person name="Vinetz J.M."/>
            <person name="Sutton G.G."/>
            <person name="Nelson W.C."/>
            <person name="Fouts D.E."/>
        </authorList>
    </citation>
    <scope>NUCLEOTIDE SEQUENCE [LARGE SCALE GENOMIC DNA]</scope>
    <source>
        <strain evidence="5">BUT 6</strain>
    </source>
</reference>
<gene>
    <name evidence="5" type="ORF">LEP1GSC058_0070</name>
</gene>
<feature type="domain" description="HTH araC/xylS-type" evidence="4">
    <location>
        <begin position="152"/>
        <end position="249"/>
    </location>
</feature>
<evidence type="ECO:0000256" key="1">
    <source>
        <dbReference type="ARBA" id="ARBA00023015"/>
    </source>
</evidence>
<dbReference type="PANTHER" id="PTHR43280">
    <property type="entry name" value="ARAC-FAMILY TRANSCRIPTIONAL REGULATOR"/>
    <property type="match status" value="1"/>
</dbReference>
<protein>
    <submittedName>
        <fullName evidence="5">DNA-binding helix-turn-helix protein</fullName>
    </submittedName>
</protein>
<evidence type="ECO:0000259" key="4">
    <source>
        <dbReference type="PROSITE" id="PS01124"/>
    </source>
</evidence>
<dbReference type="SUPFAM" id="SSF46689">
    <property type="entry name" value="Homeodomain-like"/>
    <property type="match status" value="1"/>
</dbReference>
<dbReference type="Proteomes" id="UP000014540">
    <property type="component" value="Unassembled WGS sequence"/>
</dbReference>
<keyword evidence="1" id="KW-0805">Transcription regulation</keyword>
<dbReference type="PANTHER" id="PTHR43280:SF2">
    <property type="entry name" value="HTH-TYPE TRANSCRIPTIONAL REGULATOR EXSA"/>
    <property type="match status" value="1"/>
</dbReference>
<dbReference type="STRING" id="1193011.LEP1GSC058_0070"/>
<comment type="caution">
    <text evidence="5">The sequence shown here is derived from an EMBL/GenBank/DDBJ whole genome shotgun (WGS) entry which is preliminary data.</text>
</comment>
<evidence type="ECO:0000313" key="5">
    <source>
        <dbReference type="EMBL" id="EPG75079.1"/>
    </source>
</evidence>
<proteinExistence type="predicted"/>
<keyword evidence="6" id="KW-1185">Reference proteome</keyword>
<dbReference type="EMBL" id="AKWZ02000004">
    <property type="protein sequence ID" value="EPG75079.1"/>
    <property type="molecule type" value="Genomic_DNA"/>
</dbReference>
<sequence length="261" mass="30461">MDFSRKDILYLWNSRVIFATNAMQTDFHEHYAATLAVSLTENICIETENGKEEYRAALVAPNTYHRTVSPGVEMVSLLIDPETYEYGAIAEFIETGKVKRLEISAFLPLMERLWELYYGNLNDTEVWELHLDLLQCVYPFRKLEKNIDERVQKIAHKIRTELPDSIRMKEIGKDFSISEDRLIRLFKENLGIPLRRYLLWVRVMSTVKLLKEGKNLTEAAHSAGFSDSAHFTRTFKENFGFVPSFFFGHLKSIEVRFCESE</sequence>
<dbReference type="AlphaFoldDB" id="S3V383"/>
<name>S3V383_9LEPT</name>
<dbReference type="InterPro" id="IPR018060">
    <property type="entry name" value="HTH_AraC"/>
</dbReference>
<keyword evidence="2 5" id="KW-0238">DNA-binding</keyword>
<evidence type="ECO:0000256" key="3">
    <source>
        <dbReference type="ARBA" id="ARBA00023163"/>
    </source>
</evidence>
<organism evidence="5 6">
    <name type="scientific">Leptospira fainei serovar Hurstbridge str. BUT 6</name>
    <dbReference type="NCBI Taxonomy" id="1193011"/>
    <lineage>
        <taxon>Bacteria</taxon>
        <taxon>Pseudomonadati</taxon>
        <taxon>Spirochaetota</taxon>
        <taxon>Spirochaetia</taxon>
        <taxon>Leptospirales</taxon>
        <taxon>Leptospiraceae</taxon>
        <taxon>Leptospira</taxon>
    </lineage>
</organism>
<dbReference type="RefSeq" id="WP_016548789.1">
    <property type="nucleotide sequence ID" value="NZ_AKWZ02000004.1"/>
</dbReference>
<dbReference type="GO" id="GO:0043565">
    <property type="term" value="F:sequence-specific DNA binding"/>
    <property type="evidence" value="ECO:0007669"/>
    <property type="project" value="InterPro"/>
</dbReference>
<evidence type="ECO:0000256" key="2">
    <source>
        <dbReference type="ARBA" id="ARBA00023125"/>
    </source>
</evidence>
<dbReference type="SMART" id="SM00342">
    <property type="entry name" value="HTH_ARAC"/>
    <property type="match status" value="1"/>
</dbReference>
<dbReference type="PROSITE" id="PS01124">
    <property type="entry name" value="HTH_ARAC_FAMILY_2"/>
    <property type="match status" value="1"/>
</dbReference>
<dbReference type="Gene3D" id="1.10.10.60">
    <property type="entry name" value="Homeodomain-like"/>
    <property type="match status" value="1"/>
</dbReference>
<accession>S3V383</accession>
<dbReference type="InterPro" id="IPR009057">
    <property type="entry name" value="Homeodomain-like_sf"/>
</dbReference>
<keyword evidence="3" id="KW-0804">Transcription</keyword>
<evidence type="ECO:0000313" key="6">
    <source>
        <dbReference type="Proteomes" id="UP000014540"/>
    </source>
</evidence>